<evidence type="ECO:0000313" key="2">
    <source>
        <dbReference type="Proteomes" id="UP001175211"/>
    </source>
</evidence>
<reference evidence="1" key="1">
    <citation type="submission" date="2023-06" db="EMBL/GenBank/DDBJ databases">
        <authorList>
            <consortium name="Lawrence Berkeley National Laboratory"/>
            <person name="Ahrendt S."/>
            <person name="Sahu N."/>
            <person name="Indic B."/>
            <person name="Wong-Bajracharya J."/>
            <person name="Merenyi Z."/>
            <person name="Ke H.-M."/>
            <person name="Monk M."/>
            <person name="Kocsube S."/>
            <person name="Drula E."/>
            <person name="Lipzen A."/>
            <person name="Balint B."/>
            <person name="Henrissat B."/>
            <person name="Andreopoulos B."/>
            <person name="Martin F.M."/>
            <person name="Harder C.B."/>
            <person name="Rigling D."/>
            <person name="Ford K.L."/>
            <person name="Foster G.D."/>
            <person name="Pangilinan J."/>
            <person name="Papanicolaou A."/>
            <person name="Barry K."/>
            <person name="LaButti K."/>
            <person name="Viragh M."/>
            <person name="Koriabine M."/>
            <person name="Yan M."/>
            <person name="Riley R."/>
            <person name="Champramary S."/>
            <person name="Plett K.L."/>
            <person name="Tsai I.J."/>
            <person name="Slot J."/>
            <person name="Sipos G."/>
            <person name="Plett J."/>
            <person name="Nagy L.G."/>
            <person name="Grigoriev I.V."/>
        </authorList>
    </citation>
    <scope>NUCLEOTIDE SEQUENCE</scope>
    <source>
        <strain evidence="1">CCBAS 213</strain>
    </source>
</reference>
<proteinExistence type="predicted"/>
<dbReference type="GeneID" id="85353650"/>
<sequence>MMVLNNNHVPQTPHSSCCQEKSSMAQSPLYTGHSAQHSHFCMELSIDHVKPFILRHKIHHNASEHLHQTQEPIPCNYNNDVEYFSEPFFMLEELNSVDGLETYAPLIIPAGFKENDPYIKATNNMKKNISPGDLGTHSSYHMVLNGKTCSVHQGWDTTSKLVLNFMSASFFQVDSCSDAKESCHLSFHLILPSPSKGRKPSLFAGHPLNPLNIFGALQSLKAGSSASAYFKELCASL</sequence>
<dbReference type="Proteomes" id="UP001175211">
    <property type="component" value="Unassembled WGS sequence"/>
</dbReference>
<dbReference type="AlphaFoldDB" id="A0AA39MSE7"/>
<protein>
    <submittedName>
        <fullName evidence="1">Uncharacterized protein</fullName>
    </submittedName>
</protein>
<comment type="caution">
    <text evidence="1">The sequence shown here is derived from an EMBL/GenBank/DDBJ whole genome shotgun (WGS) entry which is preliminary data.</text>
</comment>
<keyword evidence="2" id="KW-1185">Reference proteome</keyword>
<name>A0AA39MSE7_ARMTA</name>
<organism evidence="1 2">
    <name type="scientific">Armillaria tabescens</name>
    <name type="common">Ringless honey mushroom</name>
    <name type="synonym">Agaricus tabescens</name>
    <dbReference type="NCBI Taxonomy" id="1929756"/>
    <lineage>
        <taxon>Eukaryota</taxon>
        <taxon>Fungi</taxon>
        <taxon>Dikarya</taxon>
        <taxon>Basidiomycota</taxon>
        <taxon>Agaricomycotina</taxon>
        <taxon>Agaricomycetes</taxon>
        <taxon>Agaricomycetidae</taxon>
        <taxon>Agaricales</taxon>
        <taxon>Marasmiineae</taxon>
        <taxon>Physalacriaceae</taxon>
        <taxon>Desarmillaria</taxon>
    </lineage>
</organism>
<accession>A0AA39MSE7</accession>
<dbReference type="RefSeq" id="XP_060325083.1">
    <property type="nucleotide sequence ID" value="XM_060470102.1"/>
</dbReference>
<dbReference type="EMBL" id="JAUEPS010000054">
    <property type="protein sequence ID" value="KAK0444513.1"/>
    <property type="molecule type" value="Genomic_DNA"/>
</dbReference>
<evidence type="ECO:0000313" key="1">
    <source>
        <dbReference type="EMBL" id="KAK0444513.1"/>
    </source>
</evidence>
<gene>
    <name evidence="1" type="ORF">EV420DRAFT_1484633</name>
</gene>